<feature type="binding site" evidence="8">
    <location>
        <position position="58"/>
    </location>
    <ligand>
        <name>Mg(2+)</name>
        <dbReference type="ChEBI" id="CHEBI:18420"/>
    </ligand>
</feature>
<evidence type="ECO:0000313" key="10">
    <source>
        <dbReference type="EMBL" id="MFC0424756.1"/>
    </source>
</evidence>
<dbReference type="InterPro" id="IPR037143">
    <property type="entry name" value="4-PPantetheinyl_Trfase_dom_sf"/>
</dbReference>
<organism evidence="10 11">
    <name type="scientific">Lactiplantibacillus plajomi</name>
    <dbReference type="NCBI Taxonomy" id="1457217"/>
    <lineage>
        <taxon>Bacteria</taxon>
        <taxon>Bacillati</taxon>
        <taxon>Bacillota</taxon>
        <taxon>Bacilli</taxon>
        <taxon>Lactobacillales</taxon>
        <taxon>Lactobacillaceae</taxon>
        <taxon>Lactiplantibacillus</taxon>
    </lineage>
</organism>
<comment type="function">
    <text evidence="8">Transfers the 4'-phosphopantetheine moiety from coenzyme A to a Ser of acyl-carrier-protein.</text>
</comment>
<dbReference type="GO" id="GO:0008897">
    <property type="term" value="F:holo-[acyl-carrier-protein] synthase activity"/>
    <property type="evidence" value="ECO:0007669"/>
    <property type="project" value="UniProtKB-EC"/>
</dbReference>
<dbReference type="InterPro" id="IPR002582">
    <property type="entry name" value="ACPS"/>
</dbReference>
<comment type="subcellular location">
    <subcellularLocation>
        <location evidence="8">Cytoplasm</location>
    </subcellularLocation>
</comment>
<dbReference type="NCBIfam" id="TIGR00516">
    <property type="entry name" value="acpS"/>
    <property type="match status" value="1"/>
</dbReference>
<reference evidence="10 11" key="1">
    <citation type="submission" date="2024-09" db="EMBL/GenBank/DDBJ databases">
        <authorList>
            <person name="Sun Q."/>
            <person name="Mori K."/>
        </authorList>
    </citation>
    <scope>NUCLEOTIDE SEQUENCE [LARGE SCALE GENOMIC DNA]</scope>
    <source>
        <strain evidence="10 11">TBRC 4575</strain>
    </source>
</reference>
<keyword evidence="1 8" id="KW-0444">Lipid biosynthesis</keyword>
<evidence type="ECO:0000256" key="6">
    <source>
        <dbReference type="ARBA" id="ARBA00023098"/>
    </source>
</evidence>
<name>A0ABV6K5U1_9LACO</name>
<feature type="domain" description="4'-phosphopantetheinyl transferase" evidence="9">
    <location>
        <begin position="5"/>
        <end position="97"/>
    </location>
</feature>
<dbReference type="InterPro" id="IPR004568">
    <property type="entry name" value="Ppantetheine-prot_Trfase_dom"/>
</dbReference>
<evidence type="ECO:0000259" key="9">
    <source>
        <dbReference type="Pfam" id="PF01648"/>
    </source>
</evidence>
<evidence type="ECO:0000256" key="8">
    <source>
        <dbReference type="HAMAP-Rule" id="MF_00101"/>
    </source>
</evidence>
<protein>
    <recommendedName>
        <fullName evidence="8">Holo-[acyl-carrier-protein] synthase</fullName>
        <shortName evidence="8">Holo-ACP synthase</shortName>
        <ecNumber evidence="8">2.7.8.7</ecNumber>
    </recommendedName>
    <alternativeName>
        <fullName evidence="8">4'-phosphopantetheinyl transferase AcpS</fullName>
    </alternativeName>
</protein>
<dbReference type="EC" id="2.7.8.7" evidence="8"/>
<keyword evidence="6 8" id="KW-0443">Lipid metabolism</keyword>
<evidence type="ECO:0000313" key="11">
    <source>
        <dbReference type="Proteomes" id="UP001589855"/>
    </source>
</evidence>
<keyword evidence="11" id="KW-1185">Reference proteome</keyword>
<dbReference type="Proteomes" id="UP001589855">
    <property type="component" value="Unassembled WGS sequence"/>
</dbReference>
<keyword evidence="3 8" id="KW-0479">Metal-binding</keyword>
<keyword evidence="4 8" id="KW-0276">Fatty acid metabolism</keyword>
<evidence type="ECO:0000256" key="3">
    <source>
        <dbReference type="ARBA" id="ARBA00022723"/>
    </source>
</evidence>
<evidence type="ECO:0000256" key="7">
    <source>
        <dbReference type="ARBA" id="ARBA00023160"/>
    </source>
</evidence>
<dbReference type="RefSeq" id="WP_137644519.1">
    <property type="nucleotide sequence ID" value="NZ_BAABRM010000005.1"/>
</dbReference>
<evidence type="ECO:0000256" key="4">
    <source>
        <dbReference type="ARBA" id="ARBA00022832"/>
    </source>
</evidence>
<comment type="catalytic activity">
    <reaction evidence="8">
        <text>apo-[ACP] + CoA = holo-[ACP] + adenosine 3',5'-bisphosphate + H(+)</text>
        <dbReference type="Rhea" id="RHEA:12068"/>
        <dbReference type="Rhea" id="RHEA-COMP:9685"/>
        <dbReference type="Rhea" id="RHEA-COMP:9690"/>
        <dbReference type="ChEBI" id="CHEBI:15378"/>
        <dbReference type="ChEBI" id="CHEBI:29999"/>
        <dbReference type="ChEBI" id="CHEBI:57287"/>
        <dbReference type="ChEBI" id="CHEBI:58343"/>
        <dbReference type="ChEBI" id="CHEBI:64479"/>
        <dbReference type="EC" id="2.7.8.7"/>
    </reaction>
</comment>
<dbReference type="SUPFAM" id="SSF56214">
    <property type="entry name" value="4'-phosphopantetheinyl transferase"/>
    <property type="match status" value="1"/>
</dbReference>
<keyword evidence="7 8" id="KW-0275">Fatty acid biosynthesis</keyword>
<comment type="similarity">
    <text evidence="8">Belongs to the P-Pant transferase superfamily. AcpS family.</text>
</comment>
<evidence type="ECO:0000256" key="1">
    <source>
        <dbReference type="ARBA" id="ARBA00022516"/>
    </source>
</evidence>
<dbReference type="HAMAP" id="MF_00101">
    <property type="entry name" value="AcpS"/>
    <property type="match status" value="1"/>
</dbReference>
<keyword evidence="2 8" id="KW-0808">Transferase</keyword>
<keyword evidence="8" id="KW-0963">Cytoplasm</keyword>
<feature type="binding site" evidence="8">
    <location>
        <position position="8"/>
    </location>
    <ligand>
        <name>Mg(2+)</name>
        <dbReference type="ChEBI" id="CHEBI:18420"/>
    </ligand>
</feature>
<evidence type="ECO:0000256" key="5">
    <source>
        <dbReference type="ARBA" id="ARBA00022842"/>
    </source>
</evidence>
<comment type="cofactor">
    <cofactor evidence="8">
        <name>Mg(2+)</name>
        <dbReference type="ChEBI" id="CHEBI:18420"/>
    </cofactor>
</comment>
<keyword evidence="5 8" id="KW-0460">Magnesium</keyword>
<dbReference type="NCBIfam" id="TIGR00556">
    <property type="entry name" value="pantethn_trn"/>
    <property type="match status" value="1"/>
</dbReference>
<sequence>MIYGTGIDLTEINRIQEMLAAGLRLPQKVLTPAELAVFNRYQGRRRAEFLAGRFSAKEAYSKAFGTGIGAAVGFHDIEILDDQLGKPALTRHPFDGPGWVSISHTDQLVMTQVILERGKM</sequence>
<accession>A0ABV6K5U1</accession>
<comment type="caution">
    <text evidence="10">The sequence shown here is derived from an EMBL/GenBank/DDBJ whole genome shotgun (WGS) entry which is preliminary data.</text>
</comment>
<dbReference type="EMBL" id="JBHLUK010000074">
    <property type="protein sequence ID" value="MFC0424756.1"/>
    <property type="molecule type" value="Genomic_DNA"/>
</dbReference>
<dbReference type="Gene3D" id="3.90.470.20">
    <property type="entry name" value="4'-phosphopantetheinyl transferase domain"/>
    <property type="match status" value="1"/>
</dbReference>
<gene>
    <name evidence="8 10" type="primary">acpS</name>
    <name evidence="10" type="ORF">ACFFGS_11535</name>
</gene>
<dbReference type="Pfam" id="PF01648">
    <property type="entry name" value="ACPS"/>
    <property type="match status" value="1"/>
</dbReference>
<proteinExistence type="inferred from homology"/>
<dbReference type="InterPro" id="IPR008278">
    <property type="entry name" value="4-PPantetheinyl_Trfase_dom"/>
</dbReference>
<evidence type="ECO:0000256" key="2">
    <source>
        <dbReference type="ARBA" id="ARBA00022679"/>
    </source>
</evidence>